<evidence type="ECO:0000313" key="6">
    <source>
        <dbReference type="EMBL" id="CAK73020.1"/>
    </source>
</evidence>
<evidence type="ECO:0000256" key="3">
    <source>
        <dbReference type="ARBA" id="ARBA00023125"/>
    </source>
</evidence>
<protein>
    <recommendedName>
        <fullName evidence="5">MCM C-terminal AAA(+) ATPase domain-containing protein</fullName>
    </recommendedName>
</protein>
<evidence type="ECO:0000256" key="2">
    <source>
        <dbReference type="ARBA" id="ARBA00022840"/>
    </source>
</evidence>
<dbReference type="InParanoid" id="A0CQF3"/>
<dbReference type="InterPro" id="IPR033762">
    <property type="entry name" value="MCM_OB"/>
</dbReference>
<evidence type="ECO:0000259" key="5">
    <source>
        <dbReference type="PROSITE" id="PS50051"/>
    </source>
</evidence>
<dbReference type="GO" id="GO:0000724">
    <property type="term" value="P:double-strand break repair via homologous recombination"/>
    <property type="evidence" value="ECO:0000318"/>
    <property type="project" value="GO_Central"/>
</dbReference>
<dbReference type="InterPro" id="IPR003593">
    <property type="entry name" value="AAA+_ATPase"/>
</dbReference>
<dbReference type="SMART" id="SM00382">
    <property type="entry name" value="AAA"/>
    <property type="match status" value="1"/>
</dbReference>
<reference evidence="6 7" key="1">
    <citation type="journal article" date="2006" name="Nature">
        <title>Global trends of whole-genome duplications revealed by the ciliate Paramecium tetraurelia.</title>
        <authorList>
            <consortium name="Genoscope"/>
            <person name="Aury J.-M."/>
            <person name="Jaillon O."/>
            <person name="Duret L."/>
            <person name="Noel B."/>
            <person name="Jubin C."/>
            <person name="Porcel B.M."/>
            <person name="Segurens B."/>
            <person name="Daubin V."/>
            <person name="Anthouard V."/>
            <person name="Aiach N."/>
            <person name="Arnaiz O."/>
            <person name="Billaut A."/>
            <person name="Beisson J."/>
            <person name="Blanc I."/>
            <person name="Bouhouche K."/>
            <person name="Camara F."/>
            <person name="Duharcourt S."/>
            <person name="Guigo R."/>
            <person name="Gogendeau D."/>
            <person name="Katinka M."/>
            <person name="Keller A.-M."/>
            <person name="Kissmehl R."/>
            <person name="Klotz C."/>
            <person name="Koll F."/>
            <person name="Le Moue A."/>
            <person name="Lepere C."/>
            <person name="Malinsky S."/>
            <person name="Nowacki M."/>
            <person name="Nowak J.K."/>
            <person name="Plattner H."/>
            <person name="Poulain J."/>
            <person name="Ruiz F."/>
            <person name="Serrano V."/>
            <person name="Zagulski M."/>
            <person name="Dessen P."/>
            <person name="Betermier M."/>
            <person name="Weissenbach J."/>
            <person name="Scarpelli C."/>
            <person name="Schachter V."/>
            <person name="Sperling L."/>
            <person name="Meyer E."/>
            <person name="Cohen J."/>
            <person name="Wincker P."/>
        </authorList>
    </citation>
    <scope>NUCLEOTIDE SEQUENCE [LARGE SCALE GENOMIC DNA]</scope>
    <source>
        <strain evidence="6 7">Stock d4-2</strain>
    </source>
</reference>
<dbReference type="GO" id="GO:0003678">
    <property type="term" value="F:DNA helicase activity"/>
    <property type="evidence" value="ECO:0007669"/>
    <property type="project" value="UniProtKB-EC"/>
</dbReference>
<dbReference type="PROSITE" id="PS50051">
    <property type="entry name" value="MCM_2"/>
    <property type="match status" value="1"/>
</dbReference>
<dbReference type="Pfam" id="PF00493">
    <property type="entry name" value="MCM"/>
    <property type="match status" value="1"/>
</dbReference>
<dbReference type="EMBL" id="CT868141">
    <property type="protein sequence ID" value="CAK73020.1"/>
    <property type="molecule type" value="Genomic_DNA"/>
</dbReference>
<dbReference type="RefSeq" id="XP_001440417.1">
    <property type="nucleotide sequence ID" value="XM_001440380.1"/>
</dbReference>
<dbReference type="SMART" id="SM00350">
    <property type="entry name" value="MCM"/>
    <property type="match status" value="1"/>
</dbReference>
<name>A0CQF3_PARTE</name>
<dbReference type="GO" id="GO:0016787">
    <property type="term" value="F:hydrolase activity"/>
    <property type="evidence" value="ECO:0007669"/>
    <property type="project" value="UniProtKB-KW"/>
</dbReference>
<gene>
    <name evidence="6" type="ORF">GSPATT00009368001</name>
</gene>
<dbReference type="KEGG" id="ptm:GSPATT00009368001"/>
<dbReference type="eggNOG" id="KOG0480">
    <property type="taxonomic scope" value="Eukaryota"/>
</dbReference>
<evidence type="ECO:0000313" key="7">
    <source>
        <dbReference type="Proteomes" id="UP000000600"/>
    </source>
</evidence>
<dbReference type="InterPro" id="IPR001208">
    <property type="entry name" value="MCM_dom"/>
</dbReference>
<dbReference type="SUPFAM" id="SSF52540">
    <property type="entry name" value="P-loop containing nucleoside triphosphate hydrolases"/>
    <property type="match status" value="1"/>
</dbReference>
<keyword evidence="7" id="KW-1185">Reference proteome</keyword>
<feature type="domain" description="MCM C-terminal AAA(+) ATPase" evidence="5">
    <location>
        <begin position="249"/>
        <end position="452"/>
    </location>
</feature>
<organism evidence="6 7">
    <name type="scientific">Paramecium tetraurelia</name>
    <dbReference type="NCBI Taxonomy" id="5888"/>
    <lineage>
        <taxon>Eukaryota</taxon>
        <taxon>Sar</taxon>
        <taxon>Alveolata</taxon>
        <taxon>Ciliophora</taxon>
        <taxon>Intramacronucleata</taxon>
        <taxon>Oligohymenophorea</taxon>
        <taxon>Peniculida</taxon>
        <taxon>Parameciidae</taxon>
        <taxon>Paramecium</taxon>
    </lineage>
</organism>
<dbReference type="Pfam" id="PF17207">
    <property type="entry name" value="MCM_OB"/>
    <property type="match status" value="1"/>
</dbReference>
<dbReference type="AlphaFoldDB" id="A0CQF3"/>
<dbReference type="GO" id="GO:0042555">
    <property type="term" value="C:MCM complex"/>
    <property type="evidence" value="ECO:0000318"/>
    <property type="project" value="GO_Central"/>
</dbReference>
<dbReference type="InterPro" id="IPR031327">
    <property type="entry name" value="MCM"/>
</dbReference>
<dbReference type="OrthoDB" id="271325at2759"/>
<dbReference type="PANTHER" id="PTHR11630:SF48">
    <property type="entry name" value="DNA HELICASE MCM9"/>
    <property type="match status" value="1"/>
</dbReference>
<dbReference type="Proteomes" id="UP000000600">
    <property type="component" value="Unassembled WGS sequence"/>
</dbReference>
<keyword evidence="2 4" id="KW-0067">ATP-binding</keyword>
<dbReference type="GO" id="GO:0003697">
    <property type="term" value="F:single-stranded DNA binding"/>
    <property type="evidence" value="ECO:0000318"/>
    <property type="project" value="GO_Central"/>
</dbReference>
<comment type="similarity">
    <text evidence="4">Belongs to the MCM family.</text>
</comment>
<dbReference type="GO" id="GO:0005524">
    <property type="term" value="F:ATP binding"/>
    <property type="evidence" value="ECO:0007669"/>
    <property type="project" value="UniProtKB-KW"/>
</dbReference>
<dbReference type="PANTHER" id="PTHR11630">
    <property type="entry name" value="DNA REPLICATION LICENSING FACTOR MCM FAMILY MEMBER"/>
    <property type="match status" value="1"/>
</dbReference>
<dbReference type="Gene3D" id="2.40.50.140">
    <property type="entry name" value="Nucleic acid-binding proteins"/>
    <property type="match status" value="1"/>
</dbReference>
<evidence type="ECO:0000256" key="1">
    <source>
        <dbReference type="ARBA" id="ARBA00022741"/>
    </source>
</evidence>
<sequence>METIKEFCSQETIEYKQYLTSLTELLDKFPDSSEYIDDLSFQQTLRFVNIPICFKLNKIAEINQTHKIVLIKGTVIRAGIAKSMSKVLSYRCKECKFVTEVQSCSSNYFMTENQMKCQNIVIKQQKYNPFFKQKIQGFKKQKCNSTAFEKLEDSKLIDYQEIKIQDTYTTIEPGTISNSIRVMLEGEFVNSCNSGDDVIIGGLVTQRWKMMKQIPQITLWIDCKYLRLQNQLKLLQTIDDDQLNSTFQHRNQVINSFIPELCNQWQVKLGTLLSLIGGVTKSNNGITVRGDSHLLLIGEPGTGKSTFLRNACTISEKSIYVNGIGTTQAGLTLSFVKEGSDWMIEAGALVMADQGLCCIDEFNLLNQQSQQSILEALEQQTISSSKAGISTKLNARTTIIAACNPVEQVYNSKLSIQYNSGLSTPLLSRFDQIYILKDQHDFELDKQLCDHIFNLNNNKQNYTLKQLKQYIIYVKNTFQPIMNEDCQQVIQKYFTFIRQQTQQVTARKLESLIRLSEAHARLCSKRFIDEFDVVTVIALIESTQFTGIYPEFQDCLTEGVTVDKIQDMWNHLKNI</sequence>
<keyword evidence="3 4" id="KW-0238">DNA-binding</keyword>
<dbReference type="Pfam" id="PF17855">
    <property type="entry name" value="MCM_lid"/>
    <property type="match status" value="1"/>
</dbReference>
<keyword evidence="1 4" id="KW-0547">Nucleotide-binding</keyword>
<dbReference type="OMA" id="WIDCKYL"/>
<dbReference type="HOGENOM" id="CLU_000995_6_0_1"/>
<dbReference type="InterPro" id="IPR041562">
    <property type="entry name" value="MCM_lid"/>
</dbReference>
<evidence type="ECO:0000256" key="4">
    <source>
        <dbReference type="RuleBase" id="RU004070"/>
    </source>
</evidence>
<dbReference type="GO" id="GO:0005634">
    <property type="term" value="C:nucleus"/>
    <property type="evidence" value="ECO:0000318"/>
    <property type="project" value="GO_Central"/>
</dbReference>
<accession>A0CQF3</accession>
<proteinExistence type="inferred from homology"/>
<dbReference type="PRINTS" id="PR01657">
    <property type="entry name" value="MCMFAMILY"/>
</dbReference>
<dbReference type="STRING" id="5888.A0CQF3"/>
<dbReference type="GeneID" id="5026202"/>
<dbReference type="Gene3D" id="2.20.28.10">
    <property type="match status" value="1"/>
</dbReference>
<dbReference type="Gene3D" id="3.40.50.300">
    <property type="entry name" value="P-loop containing nucleotide triphosphate hydrolases"/>
    <property type="match status" value="1"/>
</dbReference>
<dbReference type="SUPFAM" id="SSF50249">
    <property type="entry name" value="Nucleic acid-binding proteins"/>
    <property type="match status" value="1"/>
</dbReference>
<dbReference type="InterPro" id="IPR012340">
    <property type="entry name" value="NA-bd_OB-fold"/>
</dbReference>
<dbReference type="InterPro" id="IPR027417">
    <property type="entry name" value="P-loop_NTPase"/>
</dbReference>